<keyword evidence="1" id="KW-0472">Membrane</keyword>
<accession>A0A146G7C5</accession>
<proteinExistence type="predicted"/>
<dbReference type="RefSeq" id="WP_153811354.1">
    <property type="nucleotide sequence ID" value="NZ_BDCO01000002.1"/>
</dbReference>
<keyword evidence="1" id="KW-0812">Transmembrane</keyword>
<comment type="caution">
    <text evidence="2">The sequence shown here is derived from an EMBL/GenBank/DDBJ whole genome shotgun (WGS) entry which is preliminary data.</text>
</comment>
<keyword evidence="3" id="KW-1185">Reference proteome</keyword>
<reference evidence="3" key="1">
    <citation type="journal article" date="2017" name="Genome Announc.">
        <title>Draft Genome Sequence of Terrimicrobium sacchariphilum NM-5T, a Facultative Anaerobic Soil Bacterium of the Class Spartobacteria.</title>
        <authorList>
            <person name="Qiu Y.L."/>
            <person name="Tourlousse D.M."/>
            <person name="Matsuura N."/>
            <person name="Ohashi A."/>
            <person name="Sekiguchi Y."/>
        </authorList>
    </citation>
    <scope>NUCLEOTIDE SEQUENCE [LARGE SCALE GENOMIC DNA]</scope>
    <source>
        <strain evidence="3">NM-5</strain>
    </source>
</reference>
<feature type="transmembrane region" description="Helical" evidence="1">
    <location>
        <begin position="6"/>
        <end position="29"/>
    </location>
</feature>
<keyword evidence="1" id="KW-1133">Transmembrane helix</keyword>
<dbReference type="STRING" id="690879.TSACC_21675"/>
<dbReference type="Proteomes" id="UP000076023">
    <property type="component" value="Unassembled WGS sequence"/>
</dbReference>
<evidence type="ECO:0000256" key="1">
    <source>
        <dbReference type="SAM" id="Phobius"/>
    </source>
</evidence>
<dbReference type="InParanoid" id="A0A146G7C5"/>
<organism evidence="2 3">
    <name type="scientific">Terrimicrobium sacchariphilum</name>
    <dbReference type="NCBI Taxonomy" id="690879"/>
    <lineage>
        <taxon>Bacteria</taxon>
        <taxon>Pseudomonadati</taxon>
        <taxon>Verrucomicrobiota</taxon>
        <taxon>Terrimicrobiia</taxon>
        <taxon>Terrimicrobiales</taxon>
        <taxon>Terrimicrobiaceae</taxon>
        <taxon>Terrimicrobium</taxon>
    </lineage>
</organism>
<evidence type="ECO:0000313" key="3">
    <source>
        <dbReference type="Proteomes" id="UP000076023"/>
    </source>
</evidence>
<evidence type="ECO:0000313" key="2">
    <source>
        <dbReference type="EMBL" id="GAT33262.1"/>
    </source>
</evidence>
<gene>
    <name evidence="2" type="ORF">TSACC_21675</name>
</gene>
<protein>
    <submittedName>
        <fullName evidence="2">Uncharacterized protein</fullName>
    </submittedName>
</protein>
<name>A0A146G7C5_TERSA</name>
<dbReference type="EMBL" id="BDCO01000002">
    <property type="protein sequence ID" value="GAT33262.1"/>
    <property type="molecule type" value="Genomic_DNA"/>
</dbReference>
<dbReference type="AlphaFoldDB" id="A0A146G7C5"/>
<sequence length="51" mass="5708">MIEIPTWYPVAGLVLTIGWSAVCFAAGFCKGLKRGNQITQRKRRFGSAEDY</sequence>